<reference evidence="2 3" key="1">
    <citation type="submission" date="2020-06" db="EMBL/GenBank/DDBJ databases">
        <title>Draft genome sequence of Candidatus Phytoplasma pruni (X-disease group, subgroup 16SrIII-B) strain ChTDIII from Argentina.</title>
        <authorList>
            <person name="Fernandez F.D."/>
            <person name="Zuebert C."/>
            <person name="Huettel B."/>
            <person name="Kube M."/>
            <person name="Conci L.R."/>
        </authorList>
    </citation>
    <scope>NUCLEOTIDE SEQUENCE [LARGE SCALE GENOMIC DNA]</scope>
    <source>
        <strain evidence="2 3">ChTDIII</strain>
    </source>
</reference>
<comment type="caution">
    <text evidence="2">The sequence shown here is derived from an EMBL/GenBank/DDBJ whole genome shotgun (WGS) entry which is preliminary data.</text>
</comment>
<sequence length="184" mass="21227">MNYKEFFRKNKKIITIVGIGLLAILLIVSVVFAVKYFSKDKKDENATSASVTPNTTITPEKTQEEPKKEEKVDESKTIERQLIIEDVNLGINANPFTVNDYAEEHQIFNDSQMDEVIANNRFFDKKDLKTDDSNQDLIAVYFNGGTREEKKSDNQKYTLEELKNLGNGASKMYIFWKRRIIISD</sequence>
<dbReference type="EMBL" id="JABUOH010000027">
    <property type="protein sequence ID" value="NWN45645.1"/>
    <property type="molecule type" value="Genomic_DNA"/>
</dbReference>
<protein>
    <submittedName>
        <fullName evidence="2">Uncharacterized protein</fullName>
    </submittedName>
</protein>
<proteinExistence type="predicted"/>
<evidence type="ECO:0000256" key="1">
    <source>
        <dbReference type="SAM" id="MobiDB-lite"/>
    </source>
</evidence>
<keyword evidence="3" id="KW-1185">Reference proteome</keyword>
<gene>
    <name evidence="2" type="ORF">HR065_00910</name>
</gene>
<dbReference type="Proteomes" id="UP000568109">
    <property type="component" value="Unassembled WGS sequence"/>
</dbReference>
<organism evidence="2 3">
    <name type="scientific">Candidatus Phytoplasma pruni</name>
    <dbReference type="NCBI Taxonomy" id="479893"/>
    <lineage>
        <taxon>Bacteria</taxon>
        <taxon>Bacillati</taxon>
        <taxon>Mycoplasmatota</taxon>
        <taxon>Mollicutes</taxon>
        <taxon>Acholeplasmatales</taxon>
        <taxon>Acholeplasmataceae</taxon>
        <taxon>Candidatus Phytoplasma</taxon>
        <taxon>16SrIII (X-disease group)</taxon>
    </lineage>
</organism>
<feature type="region of interest" description="Disordered" evidence="1">
    <location>
        <begin position="45"/>
        <end position="75"/>
    </location>
</feature>
<evidence type="ECO:0000313" key="2">
    <source>
        <dbReference type="EMBL" id="NWN45645.1"/>
    </source>
</evidence>
<name>A0A851HC45_9MOLU</name>
<accession>A0A851HC45</accession>
<evidence type="ECO:0000313" key="3">
    <source>
        <dbReference type="Proteomes" id="UP000568109"/>
    </source>
</evidence>
<dbReference type="RefSeq" id="WP_178734045.1">
    <property type="nucleotide sequence ID" value="NZ_JABUOH010000027.1"/>
</dbReference>
<dbReference type="AlphaFoldDB" id="A0A851HC45"/>
<feature type="compositionally biased region" description="Basic and acidic residues" evidence="1">
    <location>
        <begin position="61"/>
        <end position="75"/>
    </location>
</feature>